<dbReference type="EMBL" id="BRXU01000003">
    <property type="protein sequence ID" value="GLC50059.1"/>
    <property type="molecule type" value="Genomic_DNA"/>
</dbReference>
<feature type="compositionally biased region" description="Low complexity" evidence="1">
    <location>
        <begin position="281"/>
        <end position="304"/>
    </location>
</feature>
<sequence>MSAEVPSHLTQSLNLNGGGRPPTAPDNFLEPEVHEGARPVGHTPARLAGVPDGLPPPSARRHPFRSTSAAGPFQPARRSRPTSPEARKFRRRCSGGGWRGRSCRSAAENWRCPRPVGGAATRRADPAPLAAVQLDPPQLAAVPLDPPQLAAVPLDPPQLAAVPLDPPQLAAAPLDPPQLAAVPLDPPQLAAVPLDPPQLAAVPLDPPQLAAVPLDPPQLVAVPLDPPQLAAVPLDLPQLAAVPLDPPQLAAAPQPAAQLALPPAGRPGPWRRRRQPPQRFPPRGRLSAPPAATQAPAVPPLDGALPPPDPAAMPPGAGQPAGDARLAVLNAMAEGQLTPSGQQRPGRPR</sequence>
<feature type="compositionally biased region" description="Low complexity" evidence="1">
    <location>
        <begin position="247"/>
        <end position="263"/>
    </location>
</feature>
<feature type="region of interest" description="Disordered" evidence="1">
    <location>
        <begin position="247"/>
        <end position="349"/>
    </location>
</feature>
<feature type="region of interest" description="Disordered" evidence="1">
    <location>
        <begin position="1"/>
        <end position="115"/>
    </location>
</feature>
<keyword evidence="3" id="KW-1185">Reference proteome</keyword>
<comment type="caution">
    <text evidence="2">The sequence shown here is derived from an EMBL/GenBank/DDBJ whole genome shotgun (WGS) entry which is preliminary data.</text>
</comment>
<evidence type="ECO:0000313" key="3">
    <source>
        <dbReference type="Proteomes" id="UP001165080"/>
    </source>
</evidence>
<feature type="compositionally biased region" description="Low complexity" evidence="1">
    <location>
        <begin position="314"/>
        <end position="324"/>
    </location>
</feature>
<protein>
    <submittedName>
        <fullName evidence="2">Uncharacterized protein</fullName>
    </submittedName>
</protein>
<name>A0A9W6BDG0_9CHLO</name>
<accession>A0A9W6BDG0</accession>
<organism evidence="2 3">
    <name type="scientific">Pleodorina starrii</name>
    <dbReference type="NCBI Taxonomy" id="330485"/>
    <lineage>
        <taxon>Eukaryota</taxon>
        <taxon>Viridiplantae</taxon>
        <taxon>Chlorophyta</taxon>
        <taxon>core chlorophytes</taxon>
        <taxon>Chlorophyceae</taxon>
        <taxon>CS clade</taxon>
        <taxon>Chlamydomonadales</taxon>
        <taxon>Volvocaceae</taxon>
        <taxon>Pleodorina</taxon>
    </lineage>
</organism>
<proteinExistence type="predicted"/>
<dbReference type="AlphaFoldDB" id="A0A9W6BDG0"/>
<gene>
    <name evidence="2" type="primary">PLESTB000794</name>
    <name evidence="2" type="ORF">PLESTB_000337800</name>
</gene>
<evidence type="ECO:0000313" key="2">
    <source>
        <dbReference type="EMBL" id="GLC50059.1"/>
    </source>
</evidence>
<reference evidence="2 3" key="1">
    <citation type="journal article" date="2023" name="Commun. Biol.">
        <title>Reorganization of the ancestral sex-determining regions during the evolution of trioecy in Pleodorina starrii.</title>
        <authorList>
            <person name="Takahashi K."/>
            <person name="Suzuki S."/>
            <person name="Kawai-Toyooka H."/>
            <person name="Yamamoto K."/>
            <person name="Hamaji T."/>
            <person name="Ootsuki R."/>
            <person name="Yamaguchi H."/>
            <person name="Kawachi M."/>
            <person name="Higashiyama T."/>
            <person name="Nozaki H."/>
        </authorList>
    </citation>
    <scope>NUCLEOTIDE SEQUENCE [LARGE SCALE GENOMIC DNA]</scope>
    <source>
        <strain evidence="2 3">NIES-4479</strain>
    </source>
</reference>
<dbReference type="Proteomes" id="UP001165080">
    <property type="component" value="Unassembled WGS sequence"/>
</dbReference>
<evidence type="ECO:0000256" key="1">
    <source>
        <dbReference type="SAM" id="MobiDB-lite"/>
    </source>
</evidence>